<evidence type="ECO:0000313" key="2">
    <source>
        <dbReference type="EnsemblFungi" id="PTTG_01328-t43_1-p1"/>
    </source>
</evidence>
<evidence type="ECO:0000313" key="3">
    <source>
        <dbReference type="Proteomes" id="UP000005240"/>
    </source>
</evidence>
<sequence length="249" mass="26807">MIIRWPVPMLSISWARGKTEHQLSQGPKLSIIWFCHIECFDPDTCNVSPRCAGGEEQHWSSVGAENKAVSCHLPSSDYFLFLVPVAGNWLPAYVDQGCVFLPPPVLPSPVYCGAELADEASSSDSIPVVTPPSSNTSVWPAPPSLPATIDEPGSSASLPIVIEEATLFNIEVNPALLNSHSNPTPEPACLRAPIEFGPVTDWATEAAPLPVPETQPAPATTVAEMIEFDHFAIRQLLVANQFFVGITSR</sequence>
<reference evidence="2" key="4">
    <citation type="submission" date="2025-05" db="UniProtKB">
        <authorList>
            <consortium name="EnsemblFungi"/>
        </authorList>
    </citation>
    <scope>IDENTIFICATION</scope>
    <source>
        <strain evidence="2">isolate 1-1 / race 1 (BBBD)</strain>
    </source>
</reference>
<keyword evidence="3" id="KW-1185">Reference proteome</keyword>
<proteinExistence type="predicted"/>
<dbReference type="EMBL" id="ADAS02000010">
    <property type="protein sequence ID" value="OAV97815.1"/>
    <property type="molecule type" value="Genomic_DNA"/>
</dbReference>
<reference evidence="1" key="1">
    <citation type="submission" date="2009-11" db="EMBL/GenBank/DDBJ databases">
        <authorList>
            <consortium name="The Broad Institute Genome Sequencing Platform"/>
            <person name="Ward D."/>
            <person name="Feldgarden M."/>
            <person name="Earl A."/>
            <person name="Young S.K."/>
            <person name="Zeng Q."/>
            <person name="Koehrsen M."/>
            <person name="Alvarado L."/>
            <person name="Berlin A."/>
            <person name="Bochicchio J."/>
            <person name="Borenstein D."/>
            <person name="Chapman S.B."/>
            <person name="Chen Z."/>
            <person name="Engels R."/>
            <person name="Freedman E."/>
            <person name="Gellesch M."/>
            <person name="Goldberg J."/>
            <person name="Griggs A."/>
            <person name="Gujja S."/>
            <person name="Heilman E."/>
            <person name="Heiman D."/>
            <person name="Hepburn T."/>
            <person name="Howarth C."/>
            <person name="Jen D."/>
            <person name="Larson L."/>
            <person name="Lewis B."/>
            <person name="Mehta T."/>
            <person name="Park D."/>
            <person name="Pearson M."/>
            <person name="Roberts A."/>
            <person name="Saif S."/>
            <person name="Shea T."/>
            <person name="Shenoy N."/>
            <person name="Sisk P."/>
            <person name="Stolte C."/>
            <person name="Sykes S."/>
            <person name="Thomson T."/>
            <person name="Walk T."/>
            <person name="White J."/>
            <person name="Yandava C."/>
            <person name="Izard J."/>
            <person name="Baranova O.V."/>
            <person name="Blanton J.M."/>
            <person name="Tanner A.C."/>
            <person name="Dewhirst F.E."/>
            <person name="Haas B."/>
            <person name="Nusbaum C."/>
            <person name="Birren B."/>
        </authorList>
    </citation>
    <scope>NUCLEOTIDE SEQUENCE [LARGE SCALE GENOMIC DNA]</scope>
    <source>
        <strain evidence="1">1-1 BBBD Race 1</strain>
    </source>
</reference>
<dbReference type="Proteomes" id="UP000005240">
    <property type="component" value="Unassembled WGS sequence"/>
</dbReference>
<dbReference type="AlphaFoldDB" id="A0A0C4EKQ1"/>
<name>A0A0C4EKQ1_PUCT1</name>
<gene>
    <name evidence="1" type="ORF">PTTG_01328</name>
</gene>
<protein>
    <submittedName>
        <fullName evidence="1 2">Uncharacterized protein</fullName>
    </submittedName>
</protein>
<reference evidence="2 3" key="3">
    <citation type="journal article" date="2017" name="G3 (Bethesda)">
        <title>Comparative analysis highlights variable genome content of wheat rusts and divergence of the mating loci.</title>
        <authorList>
            <person name="Cuomo C.A."/>
            <person name="Bakkeren G."/>
            <person name="Khalil H.B."/>
            <person name="Panwar V."/>
            <person name="Joly D."/>
            <person name="Linning R."/>
            <person name="Sakthikumar S."/>
            <person name="Song X."/>
            <person name="Adiconis X."/>
            <person name="Fan L."/>
            <person name="Goldberg J.M."/>
            <person name="Levin J.Z."/>
            <person name="Young S."/>
            <person name="Zeng Q."/>
            <person name="Anikster Y."/>
            <person name="Bruce M."/>
            <person name="Wang M."/>
            <person name="Yin C."/>
            <person name="McCallum B."/>
            <person name="Szabo L.J."/>
            <person name="Hulbert S."/>
            <person name="Chen X."/>
            <person name="Fellers J.P."/>
        </authorList>
    </citation>
    <scope>NUCLEOTIDE SEQUENCE</scope>
    <source>
        <strain evidence="2">isolate 1-1 / race 1 (BBBD)</strain>
        <strain evidence="3">Isolate 1-1 / race 1 (BBBD)</strain>
    </source>
</reference>
<evidence type="ECO:0000313" key="1">
    <source>
        <dbReference type="EMBL" id="OAV97815.1"/>
    </source>
</evidence>
<dbReference type="VEuPathDB" id="FungiDB:PTTG_01328"/>
<organism evidence="1">
    <name type="scientific">Puccinia triticina (isolate 1-1 / race 1 (BBBD))</name>
    <name type="common">Brown leaf rust fungus</name>
    <dbReference type="NCBI Taxonomy" id="630390"/>
    <lineage>
        <taxon>Eukaryota</taxon>
        <taxon>Fungi</taxon>
        <taxon>Dikarya</taxon>
        <taxon>Basidiomycota</taxon>
        <taxon>Pucciniomycotina</taxon>
        <taxon>Pucciniomycetes</taxon>
        <taxon>Pucciniales</taxon>
        <taxon>Pucciniaceae</taxon>
        <taxon>Puccinia</taxon>
    </lineage>
</organism>
<accession>A0A0C4EKQ1</accession>
<dbReference type="EnsemblFungi" id="PTTG_01328-t43_1">
    <property type="protein sequence ID" value="PTTG_01328-t43_1-p1"/>
    <property type="gene ID" value="PTTG_01328"/>
</dbReference>
<reference evidence="1" key="2">
    <citation type="submission" date="2016-05" db="EMBL/GenBank/DDBJ databases">
        <title>Comparative analysis highlights variable genome content of wheat rusts and divergence of the mating loci.</title>
        <authorList>
            <person name="Cuomo C.A."/>
            <person name="Bakkeren G."/>
            <person name="Szabo L."/>
            <person name="Khalil H."/>
            <person name="Joly D."/>
            <person name="Goldberg J."/>
            <person name="Young S."/>
            <person name="Zeng Q."/>
            <person name="Fellers J."/>
        </authorList>
    </citation>
    <scope>NUCLEOTIDE SEQUENCE [LARGE SCALE GENOMIC DNA]</scope>
    <source>
        <strain evidence="1">1-1 BBBD Race 1</strain>
    </source>
</reference>